<proteinExistence type="predicted"/>
<dbReference type="InParanoid" id="A0A2H3DS95"/>
<dbReference type="OMA" id="YWIVERN"/>
<sequence length="190" mass="21347">MSGMSVSLLLEEDYQVNYEISVHRSVNKGCYLDYGRMVEGPFRKEAYWIVERNLVLNASNAYLIVSNVLIKSKNPVVPVANSTASPQMVQKGDALATIKRADAYLDKLLADGIREVQREKASTLIARLIDASLAKNQEDWQEDSINKDDYGPKTAAMPETTHYSLTQMCKLLDIGDLPEELKTEAWTMLE</sequence>
<dbReference type="OrthoDB" id="3068303at2759"/>
<dbReference type="STRING" id="47427.A0A2H3DS95"/>
<organism evidence="1 2">
    <name type="scientific">Armillaria gallica</name>
    <name type="common">Bulbous honey fungus</name>
    <name type="synonym">Armillaria bulbosa</name>
    <dbReference type="NCBI Taxonomy" id="47427"/>
    <lineage>
        <taxon>Eukaryota</taxon>
        <taxon>Fungi</taxon>
        <taxon>Dikarya</taxon>
        <taxon>Basidiomycota</taxon>
        <taxon>Agaricomycotina</taxon>
        <taxon>Agaricomycetes</taxon>
        <taxon>Agaricomycetidae</taxon>
        <taxon>Agaricales</taxon>
        <taxon>Marasmiineae</taxon>
        <taxon>Physalacriaceae</taxon>
        <taxon>Armillaria</taxon>
    </lineage>
</organism>
<evidence type="ECO:0000313" key="2">
    <source>
        <dbReference type="Proteomes" id="UP000217790"/>
    </source>
</evidence>
<dbReference type="EMBL" id="KZ293648">
    <property type="protein sequence ID" value="PBK98081.1"/>
    <property type="molecule type" value="Genomic_DNA"/>
</dbReference>
<reference evidence="2" key="1">
    <citation type="journal article" date="2017" name="Nat. Ecol. Evol.">
        <title>Genome expansion and lineage-specific genetic innovations in the forest pathogenic fungi Armillaria.</title>
        <authorList>
            <person name="Sipos G."/>
            <person name="Prasanna A.N."/>
            <person name="Walter M.C."/>
            <person name="O'Connor E."/>
            <person name="Balint B."/>
            <person name="Krizsan K."/>
            <person name="Kiss B."/>
            <person name="Hess J."/>
            <person name="Varga T."/>
            <person name="Slot J."/>
            <person name="Riley R."/>
            <person name="Boka B."/>
            <person name="Rigling D."/>
            <person name="Barry K."/>
            <person name="Lee J."/>
            <person name="Mihaltcheva S."/>
            <person name="LaButti K."/>
            <person name="Lipzen A."/>
            <person name="Waldron R."/>
            <person name="Moloney N.M."/>
            <person name="Sperisen C."/>
            <person name="Kredics L."/>
            <person name="Vagvoelgyi C."/>
            <person name="Patrignani A."/>
            <person name="Fitzpatrick D."/>
            <person name="Nagy I."/>
            <person name="Doyle S."/>
            <person name="Anderson J.B."/>
            <person name="Grigoriev I.V."/>
            <person name="Gueldener U."/>
            <person name="Muensterkoetter M."/>
            <person name="Nagy L.G."/>
        </authorList>
    </citation>
    <scope>NUCLEOTIDE SEQUENCE [LARGE SCALE GENOMIC DNA]</scope>
    <source>
        <strain evidence="2">Ar21-2</strain>
    </source>
</reference>
<dbReference type="AlphaFoldDB" id="A0A2H3DS95"/>
<name>A0A2H3DS95_ARMGA</name>
<accession>A0A2H3DS95</accession>
<keyword evidence="2" id="KW-1185">Reference proteome</keyword>
<dbReference type="Proteomes" id="UP000217790">
    <property type="component" value="Unassembled WGS sequence"/>
</dbReference>
<gene>
    <name evidence="1" type="ORF">ARMGADRAFT_1026202</name>
</gene>
<evidence type="ECO:0000313" key="1">
    <source>
        <dbReference type="EMBL" id="PBK98081.1"/>
    </source>
</evidence>
<protein>
    <submittedName>
        <fullName evidence="1">Uncharacterized protein</fullName>
    </submittedName>
</protein>